<evidence type="ECO:0000313" key="2">
    <source>
        <dbReference type="Proteomes" id="UP000078503"/>
    </source>
</evidence>
<dbReference type="AlphaFoldDB" id="A0A178KKT0"/>
<dbReference type="STRING" id="858640.A3K86_03455"/>
<evidence type="ECO:0000313" key="1">
    <source>
        <dbReference type="EMBL" id="OAN17988.1"/>
    </source>
</evidence>
<protein>
    <submittedName>
        <fullName evidence="1">Uncharacterized protein</fullName>
    </submittedName>
</protein>
<name>A0A178KKT0_9GAMM</name>
<keyword evidence="2" id="KW-1185">Reference proteome</keyword>
<accession>A0A178KKT0</accession>
<dbReference type="OrthoDB" id="5901311at2"/>
<proteinExistence type="predicted"/>
<sequence length="133" mass="15433">MASVKVYYQHRDGGDELVNFEREVKSHRELCEIFDNYPWESELILSEQHGEGGGFFIVLGDEDDVYASYQFVPMELHNGLLDIDIVAKPGFMRLLGRKSFSTGLETVTLKDAKYKLKELFEHSVESLYRKYTK</sequence>
<reference evidence="1 2" key="1">
    <citation type="submission" date="2016-03" db="EMBL/GenBank/DDBJ databases">
        <title>Photobacterium proteolyticum sp. nov. a protease producing bacterium isolated from ocean sediments of Laizhou Bay.</title>
        <authorList>
            <person name="Li Y."/>
        </authorList>
    </citation>
    <scope>NUCLEOTIDE SEQUENCE [LARGE SCALE GENOMIC DNA]</scope>
    <source>
        <strain evidence="1 2">R-40508</strain>
    </source>
</reference>
<dbReference type="RefSeq" id="WP_068327724.1">
    <property type="nucleotide sequence ID" value="NZ_LVHF01000012.1"/>
</dbReference>
<dbReference type="Proteomes" id="UP000078503">
    <property type="component" value="Unassembled WGS sequence"/>
</dbReference>
<gene>
    <name evidence="1" type="ORF">A3K86_03455</name>
</gene>
<organism evidence="1 2">
    <name type="scientific">Photobacterium jeanii</name>
    <dbReference type="NCBI Taxonomy" id="858640"/>
    <lineage>
        <taxon>Bacteria</taxon>
        <taxon>Pseudomonadati</taxon>
        <taxon>Pseudomonadota</taxon>
        <taxon>Gammaproteobacteria</taxon>
        <taxon>Vibrionales</taxon>
        <taxon>Vibrionaceae</taxon>
        <taxon>Photobacterium</taxon>
    </lineage>
</organism>
<comment type="caution">
    <text evidence="1">The sequence shown here is derived from an EMBL/GenBank/DDBJ whole genome shotgun (WGS) entry which is preliminary data.</text>
</comment>
<dbReference type="EMBL" id="LVHF01000012">
    <property type="protein sequence ID" value="OAN17988.1"/>
    <property type="molecule type" value="Genomic_DNA"/>
</dbReference>